<dbReference type="EMBL" id="CP002590">
    <property type="protein sequence ID" value="AEA12174.1"/>
    <property type="molecule type" value="Genomic_DNA"/>
</dbReference>
<evidence type="ECO:0000256" key="1">
    <source>
        <dbReference type="ARBA" id="ARBA00004651"/>
    </source>
</evidence>
<evidence type="ECO:0000256" key="2">
    <source>
        <dbReference type="ARBA" id="ARBA00022475"/>
    </source>
</evidence>
<dbReference type="OrthoDB" id="121309at2157"/>
<dbReference type="AlphaFoldDB" id="F2L4J6"/>
<evidence type="ECO:0000313" key="7">
    <source>
        <dbReference type="EMBL" id="AEA12174.1"/>
    </source>
</evidence>
<dbReference type="eggNOG" id="arCOG01947">
    <property type="taxonomic scope" value="Archaea"/>
</dbReference>
<comment type="subcellular location">
    <subcellularLocation>
        <location evidence="1">Cell membrane</location>
        <topology evidence="1">Multi-pass membrane protein</topology>
    </subcellularLocation>
</comment>
<dbReference type="RefSeq" id="WP_013679510.1">
    <property type="nucleotide sequence ID" value="NC_015315.1"/>
</dbReference>
<keyword evidence="8" id="KW-1185">Reference proteome</keyword>
<dbReference type="HOGENOM" id="CLU_104651_0_0_2"/>
<dbReference type="GeneID" id="10360223"/>
<reference key="2">
    <citation type="submission" date="2011-03" db="EMBL/GenBank/DDBJ databases">
        <title>Complete genome sequence of the thermoacidophilic crenarchaeon Thermoproteus uzoniensis 768-20.</title>
        <authorList>
            <person name="Mardanov A.V."/>
            <person name="Gumerov V.M."/>
            <person name="Beletsky A.V."/>
            <person name="Prokofeva M.I."/>
            <person name="Bonch-Osmolovskaya E.A."/>
            <person name="Ravin N.V."/>
            <person name="Skryabin K.G."/>
        </authorList>
    </citation>
    <scope>NUCLEOTIDE SEQUENCE</scope>
    <source>
        <strain>768-20</strain>
    </source>
</reference>
<proteinExistence type="predicted"/>
<evidence type="ECO:0000256" key="6">
    <source>
        <dbReference type="SAM" id="Phobius"/>
    </source>
</evidence>
<evidence type="ECO:0000256" key="4">
    <source>
        <dbReference type="ARBA" id="ARBA00022989"/>
    </source>
</evidence>
<name>F2L4J6_THEU7</name>
<organism evidence="7 8">
    <name type="scientific">Thermoproteus uzoniensis (strain 768-20)</name>
    <dbReference type="NCBI Taxonomy" id="999630"/>
    <lineage>
        <taxon>Archaea</taxon>
        <taxon>Thermoproteota</taxon>
        <taxon>Thermoprotei</taxon>
        <taxon>Thermoproteales</taxon>
        <taxon>Thermoproteaceae</taxon>
        <taxon>Thermoproteus</taxon>
    </lineage>
</organism>
<dbReference type="PANTHER" id="PTHR38825:SF1">
    <property type="entry name" value="TRANSPORTER, LYSE FAMILY"/>
    <property type="match status" value="1"/>
</dbReference>
<evidence type="ECO:0000256" key="3">
    <source>
        <dbReference type="ARBA" id="ARBA00022692"/>
    </source>
</evidence>
<feature type="transmembrane region" description="Helical" evidence="6">
    <location>
        <begin position="43"/>
        <end position="67"/>
    </location>
</feature>
<dbReference type="InterPro" id="IPR001123">
    <property type="entry name" value="LeuE-type"/>
</dbReference>
<feature type="transmembrane region" description="Helical" evidence="6">
    <location>
        <begin position="144"/>
        <end position="165"/>
    </location>
</feature>
<dbReference type="Proteomes" id="UP000008138">
    <property type="component" value="Chromosome"/>
</dbReference>
<keyword evidence="3 6" id="KW-0812">Transmembrane</keyword>
<dbReference type="GO" id="GO:0006865">
    <property type="term" value="P:amino acid transport"/>
    <property type="evidence" value="ECO:0007669"/>
    <property type="project" value="InterPro"/>
</dbReference>
<dbReference type="GO" id="GO:0005886">
    <property type="term" value="C:plasma membrane"/>
    <property type="evidence" value="ECO:0007669"/>
    <property type="project" value="UniProtKB-SubCell"/>
</dbReference>
<keyword evidence="2" id="KW-1003">Cell membrane</keyword>
<dbReference type="KEGG" id="tuz:TUZN_0682"/>
<keyword evidence="5 6" id="KW-0472">Membrane</keyword>
<feature type="transmembrane region" description="Helical" evidence="6">
    <location>
        <begin position="111"/>
        <end position="132"/>
    </location>
</feature>
<protein>
    <submittedName>
        <fullName evidence="7">Lysine exporter protein LysE/YggA</fullName>
    </submittedName>
</protein>
<feature type="transmembrane region" description="Helical" evidence="6">
    <location>
        <begin position="186"/>
        <end position="208"/>
    </location>
</feature>
<sequence>MLADLILQTLMVTPSGAFSPGPLTTAAVVSGALRPRAAARSGLAVAAGHMAFEFPYVLALGLVAGALGSFQKPLAAISLAFSLLFAYLTASDGLASIRGNTRQMSGGRLSLPPFLTGLVFTGANPYFLMWWATVGLPLVGEAFALGPLGVAAMYGAHVWMDYFWLSLMASLGGGASRLLNNRRYGYLLIALSALLALFGVNIFLKAFAGVDLLNF</sequence>
<gene>
    <name evidence="7" type="ordered locus">TUZN_0682</name>
</gene>
<evidence type="ECO:0000256" key="5">
    <source>
        <dbReference type="ARBA" id="ARBA00023136"/>
    </source>
</evidence>
<dbReference type="PANTHER" id="PTHR38825">
    <property type="entry name" value="LYSINE EXPORTER PROTEIN (LYSE/YGGA)"/>
    <property type="match status" value="1"/>
</dbReference>
<keyword evidence="4 6" id="KW-1133">Transmembrane helix</keyword>
<evidence type="ECO:0000313" key="8">
    <source>
        <dbReference type="Proteomes" id="UP000008138"/>
    </source>
</evidence>
<reference evidence="7 8" key="1">
    <citation type="journal article" date="2011" name="J. Bacteriol.">
        <title>Complete genome sequence of the thermoacidophilic crenarchaeon Thermoproteus uzoniensis 768-20.</title>
        <authorList>
            <person name="Mardanov A.V."/>
            <person name="Gumerov V.M."/>
            <person name="Beletsky A.V."/>
            <person name="Prokofeva M.I."/>
            <person name="Bonch-Osmolovskaya E.A."/>
            <person name="Ravin N.V."/>
            <person name="Skryabin K.G."/>
        </authorList>
    </citation>
    <scope>NUCLEOTIDE SEQUENCE [LARGE SCALE GENOMIC DNA]</scope>
    <source>
        <strain evidence="7 8">768-20</strain>
    </source>
</reference>
<dbReference type="STRING" id="999630.TUZN_0682"/>
<feature type="transmembrane region" description="Helical" evidence="6">
    <location>
        <begin position="73"/>
        <end position="90"/>
    </location>
</feature>
<dbReference type="Pfam" id="PF01810">
    <property type="entry name" value="LysE"/>
    <property type="match status" value="1"/>
</dbReference>
<accession>F2L4J6</accession>